<name>A0A655TMZ6_VIBCL</name>
<dbReference type="EMBL" id="CWQY01000002">
    <property type="protein sequence ID" value="CSC04442.1"/>
    <property type="molecule type" value="Genomic_DNA"/>
</dbReference>
<accession>A0A655TMZ6</accession>
<sequence length="96" mass="10391">MYAGLLPTGLSIPFRSANGVSIIEATLYFGLFSSSFNADSSLGNALYSWVLSSNVRSRRCIGSRLLVIFSKTMTASLMSLKYFTSISLSAARHVLV</sequence>
<evidence type="ECO:0000313" key="1">
    <source>
        <dbReference type="EMBL" id="CSC04442.1"/>
    </source>
</evidence>
<protein>
    <submittedName>
        <fullName evidence="1">Uncharacterized protein</fullName>
    </submittedName>
</protein>
<proteinExistence type="predicted"/>
<dbReference type="Proteomes" id="UP000041770">
    <property type="component" value="Unassembled WGS sequence"/>
</dbReference>
<evidence type="ECO:0000313" key="2">
    <source>
        <dbReference type="Proteomes" id="UP000041770"/>
    </source>
</evidence>
<gene>
    <name evidence="1" type="ORF">ERS013200_00390</name>
</gene>
<reference evidence="1 2" key="1">
    <citation type="submission" date="2015-07" db="EMBL/GenBank/DDBJ databases">
        <authorList>
            <consortium name="Pathogen Informatics"/>
        </authorList>
    </citation>
    <scope>NUCLEOTIDE SEQUENCE [LARGE SCALE GENOMIC DNA]</scope>
    <source>
        <strain evidence="1 2">A316</strain>
    </source>
</reference>
<organism evidence="1 2">
    <name type="scientific">Vibrio cholerae</name>
    <dbReference type="NCBI Taxonomy" id="666"/>
    <lineage>
        <taxon>Bacteria</taxon>
        <taxon>Pseudomonadati</taxon>
        <taxon>Pseudomonadota</taxon>
        <taxon>Gammaproteobacteria</taxon>
        <taxon>Vibrionales</taxon>
        <taxon>Vibrionaceae</taxon>
        <taxon>Vibrio</taxon>
    </lineage>
</organism>
<dbReference type="AlphaFoldDB" id="A0A655TMZ6"/>